<keyword evidence="2" id="KW-1185">Reference proteome</keyword>
<organism evidence="1 2">
    <name type="scientific">Naganishia cerealis</name>
    <dbReference type="NCBI Taxonomy" id="610337"/>
    <lineage>
        <taxon>Eukaryota</taxon>
        <taxon>Fungi</taxon>
        <taxon>Dikarya</taxon>
        <taxon>Basidiomycota</taxon>
        <taxon>Agaricomycotina</taxon>
        <taxon>Tremellomycetes</taxon>
        <taxon>Filobasidiales</taxon>
        <taxon>Filobasidiaceae</taxon>
        <taxon>Naganishia</taxon>
    </lineage>
</organism>
<name>A0ACC2V0V6_9TREE</name>
<sequence length="246" mass="26319">MDSDTPPIGPGVPPRGSGFSPAPQLQEQLQGLLPQTLGLQDHVVPAVDTEARGLKRKLAGWTAPGDHPTVQQDSKAGIDPSVPVLYDADVKPSVLDVALPQSMVKSEQSPPPLTSSDLPAPVEQQPTIRYARLGTRLPGSGDLGGPGIQKRVWPRLSGVHLDVVWKGQAPEPAVNGNDGPSGTKNQGQDDEVVLEEECYSWTDLPMNKQGKSSCFPIHRHAHTDIPDVDSPCLIQASDIYRVAHLQ</sequence>
<evidence type="ECO:0000313" key="2">
    <source>
        <dbReference type="Proteomes" id="UP001241377"/>
    </source>
</evidence>
<dbReference type="EMBL" id="JASBWR010000129">
    <property type="protein sequence ID" value="KAJ9092965.1"/>
    <property type="molecule type" value="Genomic_DNA"/>
</dbReference>
<accession>A0ACC2V0V6</accession>
<evidence type="ECO:0000313" key="1">
    <source>
        <dbReference type="EMBL" id="KAJ9092965.1"/>
    </source>
</evidence>
<reference evidence="1" key="1">
    <citation type="submission" date="2023-04" db="EMBL/GenBank/DDBJ databases">
        <title>Draft Genome sequencing of Naganishia species isolated from polar environments using Oxford Nanopore Technology.</title>
        <authorList>
            <person name="Leo P."/>
            <person name="Venkateswaran K."/>
        </authorList>
    </citation>
    <scope>NUCLEOTIDE SEQUENCE</scope>
    <source>
        <strain evidence="1">MNA-CCFEE 5261</strain>
    </source>
</reference>
<protein>
    <submittedName>
        <fullName evidence="1">Uncharacterized protein</fullName>
    </submittedName>
</protein>
<proteinExistence type="predicted"/>
<gene>
    <name evidence="1" type="ORF">QFC19_008563</name>
</gene>
<dbReference type="Proteomes" id="UP001241377">
    <property type="component" value="Unassembled WGS sequence"/>
</dbReference>
<comment type="caution">
    <text evidence="1">The sequence shown here is derived from an EMBL/GenBank/DDBJ whole genome shotgun (WGS) entry which is preliminary data.</text>
</comment>